<gene>
    <name evidence="3" type="ORF">A3D78_01205</name>
</gene>
<evidence type="ECO:0000313" key="3">
    <source>
        <dbReference type="EMBL" id="OGG15944.1"/>
    </source>
</evidence>
<dbReference type="GO" id="GO:0009103">
    <property type="term" value="P:lipopolysaccharide biosynthetic process"/>
    <property type="evidence" value="ECO:0007669"/>
    <property type="project" value="TreeGrafter"/>
</dbReference>
<dbReference type="InterPro" id="IPR028098">
    <property type="entry name" value="Glyco_trans_4-like_N"/>
</dbReference>
<feature type="domain" description="Glycosyltransferase subfamily 4-like N-terminal" evidence="2">
    <location>
        <begin position="21"/>
        <end position="199"/>
    </location>
</feature>
<dbReference type="PANTHER" id="PTHR46401:SF2">
    <property type="entry name" value="GLYCOSYLTRANSFERASE WBBK-RELATED"/>
    <property type="match status" value="1"/>
</dbReference>
<dbReference type="AlphaFoldDB" id="A0A1F5ZUC5"/>
<sequence length="389" mass="44796">MKIVHLIDYYQPQVGYQEYFLAKEHVKSGHQTYVVTSDRYHNFPDYDSVYAPLLGQRIVGEGIKIEQGIKTIRLKSMEIPKTNLIFLLDLYKTIRDLKPDLVLCHGVYSLTSLRIAKIKVKMDFKLIYDTHAASFNTDFNRSFLRKIYHFIYKVIFMGSILKNADSIFAVGQAEQEYVCRDLNLPKEEVPIIRLGVDTKLFRYLVKLRNEIRSTLKIKNGATVIIFTGKITQDKEVHVLVEALEKIPPKKIVLLLIGGGPPDYLNKIKKIAVKTRLIHLPFVENNKLPGFYSASDIAVWPGDSSIAILEAMSCRLPVVLPDYFGTAYLNASPGIIRFRRSNYHHLFQKIKLLAYNQDLISKLGLINRRFVVKNLSWNKIAREILLIPKR</sequence>
<reference evidence="3 4" key="1">
    <citation type="journal article" date="2016" name="Nat. Commun.">
        <title>Thousands of microbial genomes shed light on interconnected biogeochemical processes in an aquifer system.</title>
        <authorList>
            <person name="Anantharaman K."/>
            <person name="Brown C.T."/>
            <person name="Hug L.A."/>
            <person name="Sharon I."/>
            <person name="Castelle C.J."/>
            <person name="Probst A.J."/>
            <person name="Thomas B.C."/>
            <person name="Singh A."/>
            <person name="Wilkins M.J."/>
            <person name="Karaoz U."/>
            <person name="Brodie E.L."/>
            <person name="Williams K.H."/>
            <person name="Hubbard S.S."/>
            <person name="Banfield J.F."/>
        </authorList>
    </citation>
    <scope>NUCLEOTIDE SEQUENCE [LARGE SCALE GENOMIC DNA]</scope>
</reference>
<dbReference type="STRING" id="1798383.A3D78_01205"/>
<keyword evidence="1" id="KW-0808">Transferase</keyword>
<dbReference type="EMBL" id="MFJM01000063">
    <property type="protein sequence ID" value="OGG15944.1"/>
    <property type="molecule type" value="Genomic_DNA"/>
</dbReference>
<protein>
    <recommendedName>
        <fullName evidence="2">Glycosyltransferase subfamily 4-like N-terminal domain-containing protein</fullName>
    </recommendedName>
</protein>
<dbReference type="SUPFAM" id="SSF53756">
    <property type="entry name" value="UDP-Glycosyltransferase/glycogen phosphorylase"/>
    <property type="match status" value="1"/>
</dbReference>
<evidence type="ECO:0000256" key="1">
    <source>
        <dbReference type="ARBA" id="ARBA00022679"/>
    </source>
</evidence>
<proteinExistence type="predicted"/>
<dbReference type="Pfam" id="PF13692">
    <property type="entry name" value="Glyco_trans_1_4"/>
    <property type="match status" value="1"/>
</dbReference>
<dbReference type="Gene3D" id="3.40.50.2000">
    <property type="entry name" value="Glycogen Phosphorylase B"/>
    <property type="match status" value="2"/>
</dbReference>
<dbReference type="Proteomes" id="UP000176253">
    <property type="component" value="Unassembled WGS sequence"/>
</dbReference>
<dbReference type="Pfam" id="PF13439">
    <property type="entry name" value="Glyco_transf_4"/>
    <property type="match status" value="1"/>
</dbReference>
<evidence type="ECO:0000259" key="2">
    <source>
        <dbReference type="Pfam" id="PF13439"/>
    </source>
</evidence>
<organism evidence="3 4">
    <name type="scientific">Candidatus Gottesmanbacteria bacterium RIFCSPHIGHO2_02_FULL_39_14</name>
    <dbReference type="NCBI Taxonomy" id="1798383"/>
    <lineage>
        <taxon>Bacteria</taxon>
        <taxon>Candidatus Gottesmaniibacteriota</taxon>
    </lineage>
</organism>
<dbReference type="GO" id="GO:0016757">
    <property type="term" value="F:glycosyltransferase activity"/>
    <property type="evidence" value="ECO:0007669"/>
    <property type="project" value="TreeGrafter"/>
</dbReference>
<dbReference type="CDD" id="cd03801">
    <property type="entry name" value="GT4_PimA-like"/>
    <property type="match status" value="1"/>
</dbReference>
<accession>A0A1F5ZUC5</accession>
<evidence type="ECO:0000313" key="4">
    <source>
        <dbReference type="Proteomes" id="UP000176253"/>
    </source>
</evidence>
<comment type="caution">
    <text evidence="3">The sequence shown here is derived from an EMBL/GenBank/DDBJ whole genome shotgun (WGS) entry which is preliminary data.</text>
</comment>
<dbReference type="PANTHER" id="PTHR46401">
    <property type="entry name" value="GLYCOSYLTRANSFERASE WBBK-RELATED"/>
    <property type="match status" value="1"/>
</dbReference>
<name>A0A1F5ZUC5_9BACT</name>